<keyword evidence="4" id="KW-1185">Reference proteome</keyword>
<dbReference type="EMBL" id="QKKF02004629">
    <property type="protein sequence ID" value="RZF47188.1"/>
    <property type="molecule type" value="Genomic_DNA"/>
</dbReference>
<name>A0A482XP59_LAOST</name>
<dbReference type="InParanoid" id="A0A482XP59"/>
<feature type="compositionally biased region" description="Basic and acidic residues" evidence="1">
    <location>
        <begin position="422"/>
        <end position="475"/>
    </location>
</feature>
<evidence type="ECO:0000313" key="3">
    <source>
        <dbReference type="EMBL" id="RZF47188.1"/>
    </source>
</evidence>
<feature type="region of interest" description="Disordered" evidence="1">
    <location>
        <begin position="620"/>
        <end position="651"/>
    </location>
</feature>
<dbReference type="Proteomes" id="UP000291343">
    <property type="component" value="Unassembled WGS sequence"/>
</dbReference>
<feature type="compositionally biased region" description="Polar residues" evidence="1">
    <location>
        <begin position="359"/>
        <end position="380"/>
    </location>
</feature>
<feature type="compositionally biased region" description="Basic and acidic residues" evidence="1">
    <location>
        <begin position="635"/>
        <end position="651"/>
    </location>
</feature>
<dbReference type="InterPro" id="IPR038875">
    <property type="entry name" value="PLA2_conodipine-like"/>
</dbReference>
<evidence type="ECO:0000256" key="2">
    <source>
        <dbReference type="SAM" id="SignalP"/>
    </source>
</evidence>
<keyword evidence="2" id="KW-0732">Signal</keyword>
<sequence>MKRCGLLVLCWLSVSGAQQQEDSLRGALEAVTRRHQDMQTGPSSSYYIGQPRSSQQMVEEMPYFENQEYGQPEDIGYGYQKSVAPHTAGLFEPIALPSSELGAHEALANNRLPRITEKEMERLTSEYIGDEPDNSRMLAHRLPTGYKRSSVFRERDEPEAWQLADAEAGERLRGPSRARNALALVRNFGGLDRDQQPQQPGPDSSDPDSYLRLLNYVYHKYKAGSNEFDPEDIGDGDVEDLIEYLGRGENRDKKRSDYNNGYEFLNYPSSGWYKRSDQRIDTPQSDGFFHALKFLSGDRDALESMRNEEAPGEDEDEDVSRLLMEQGPRAYRKRYPAIGGFDDRFSYKGVAKRFPVTKRSLQSSSGPKNRAHQTLNNAGTTDPEVAQELDNIFSASGEGDHKKTTDAPQQKDQNLSATTDNPKPEQKKKGSEMFPEKKEKKDEKSAHSVHRRDKEVAGQKEETNPMDNDAKPVEVRKKSIDWSEYFGIDRRRKKSATDNFDDEWLLNQYLQAYSAGPKKAKAEALRAAELEAKNEIPYADDIDGKLRAMEDLIVEEALKYTGANQGLAGGDQAQVRKVKERVMSQLAAAYSLEKMRRALGEFKSSIGSKQSPHNIQLAAVAPNQQSSTPPPTSDAPREEATKRVAVKKEKAEAGNKEKKFEKIYQEDIEKNYLPIEKPLHSVPLSRYYPQKVDSCPILDEIIAHCRQISILSGDMDELFLPLCTLHQTCSICGGHRVTRRSSPDECDVAFMNQMTPVCGENASCIHSARRMMAGMASRRQRGGGVGSLPDAACNNPCLAPFLTIRR</sequence>
<feature type="signal peptide" evidence="2">
    <location>
        <begin position="1"/>
        <end position="19"/>
    </location>
</feature>
<organism evidence="3 4">
    <name type="scientific">Laodelphax striatellus</name>
    <name type="common">Small brown planthopper</name>
    <name type="synonym">Delphax striatella</name>
    <dbReference type="NCBI Taxonomy" id="195883"/>
    <lineage>
        <taxon>Eukaryota</taxon>
        <taxon>Metazoa</taxon>
        <taxon>Ecdysozoa</taxon>
        <taxon>Arthropoda</taxon>
        <taxon>Hexapoda</taxon>
        <taxon>Insecta</taxon>
        <taxon>Pterygota</taxon>
        <taxon>Neoptera</taxon>
        <taxon>Paraneoptera</taxon>
        <taxon>Hemiptera</taxon>
        <taxon>Auchenorrhyncha</taxon>
        <taxon>Fulgoroidea</taxon>
        <taxon>Delphacidae</taxon>
        <taxon>Criomorphinae</taxon>
        <taxon>Laodelphax</taxon>
    </lineage>
</organism>
<evidence type="ECO:0000313" key="4">
    <source>
        <dbReference type="Proteomes" id="UP000291343"/>
    </source>
</evidence>
<protein>
    <submittedName>
        <fullName evidence="3">Uncharacterized protein</fullName>
    </submittedName>
</protein>
<dbReference type="OrthoDB" id="6138985at2759"/>
<feature type="region of interest" description="Disordered" evidence="1">
    <location>
        <begin position="357"/>
        <end position="475"/>
    </location>
</feature>
<dbReference type="PANTHER" id="PTHR37687">
    <property type="entry name" value="AGAP006772-PA"/>
    <property type="match status" value="1"/>
</dbReference>
<proteinExistence type="predicted"/>
<evidence type="ECO:0000256" key="1">
    <source>
        <dbReference type="SAM" id="MobiDB-lite"/>
    </source>
</evidence>
<dbReference type="AlphaFoldDB" id="A0A482XP59"/>
<dbReference type="PANTHER" id="PTHR37687:SF1">
    <property type="entry name" value="AGAP006772-PA"/>
    <property type="match status" value="1"/>
</dbReference>
<feature type="chain" id="PRO_5019763362" evidence="2">
    <location>
        <begin position="20"/>
        <end position="806"/>
    </location>
</feature>
<gene>
    <name evidence="3" type="ORF">LSTR_LSTR004897</name>
</gene>
<reference evidence="3 4" key="1">
    <citation type="journal article" date="2017" name="Gigascience">
        <title>Genome sequence of the small brown planthopper, Laodelphax striatellus.</title>
        <authorList>
            <person name="Zhu J."/>
            <person name="Jiang F."/>
            <person name="Wang X."/>
            <person name="Yang P."/>
            <person name="Bao Y."/>
            <person name="Zhao W."/>
            <person name="Wang W."/>
            <person name="Lu H."/>
            <person name="Wang Q."/>
            <person name="Cui N."/>
            <person name="Li J."/>
            <person name="Chen X."/>
            <person name="Luo L."/>
            <person name="Yu J."/>
            <person name="Kang L."/>
            <person name="Cui F."/>
        </authorList>
    </citation>
    <scope>NUCLEOTIDE SEQUENCE [LARGE SCALE GENOMIC DNA]</scope>
    <source>
        <strain evidence="3">Lst14</strain>
    </source>
</reference>
<comment type="caution">
    <text evidence="3">The sequence shown here is derived from an EMBL/GenBank/DDBJ whole genome shotgun (WGS) entry which is preliminary data.</text>
</comment>
<feature type="compositionally biased region" description="Polar residues" evidence="1">
    <location>
        <begin position="406"/>
        <end position="421"/>
    </location>
</feature>
<accession>A0A482XP59</accession>